<comment type="caution">
    <text evidence="1">The sequence shown here is derived from an EMBL/GenBank/DDBJ whole genome shotgun (WGS) entry which is preliminary data.</text>
</comment>
<evidence type="ECO:0000313" key="1">
    <source>
        <dbReference type="EMBL" id="KAJ7715465.1"/>
    </source>
</evidence>
<reference evidence="1" key="1">
    <citation type="submission" date="2023-03" db="EMBL/GenBank/DDBJ databases">
        <title>Massive genome expansion in bonnet fungi (Mycena s.s.) driven by repeated elements and novel gene families across ecological guilds.</title>
        <authorList>
            <consortium name="Lawrence Berkeley National Laboratory"/>
            <person name="Harder C.B."/>
            <person name="Miyauchi S."/>
            <person name="Viragh M."/>
            <person name="Kuo A."/>
            <person name="Thoen E."/>
            <person name="Andreopoulos B."/>
            <person name="Lu D."/>
            <person name="Skrede I."/>
            <person name="Drula E."/>
            <person name="Henrissat B."/>
            <person name="Morin E."/>
            <person name="Kohler A."/>
            <person name="Barry K."/>
            <person name="LaButti K."/>
            <person name="Morin E."/>
            <person name="Salamov A."/>
            <person name="Lipzen A."/>
            <person name="Mereny Z."/>
            <person name="Hegedus B."/>
            <person name="Baldrian P."/>
            <person name="Stursova M."/>
            <person name="Weitz H."/>
            <person name="Taylor A."/>
            <person name="Grigoriev I.V."/>
            <person name="Nagy L.G."/>
            <person name="Martin F."/>
            <person name="Kauserud H."/>
        </authorList>
    </citation>
    <scope>NUCLEOTIDE SEQUENCE</scope>
    <source>
        <strain evidence="1">CBHHK182m</strain>
    </source>
</reference>
<evidence type="ECO:0000313" key="2">
    <source>
        <dbReference type="Proteomes" id="UP001215598"/>
    </source>
</evidence>
<name>A0AAD7H955_9AGAR</name>
<sequence>MSSEPPAETFHRLVRARECLALSVKNATGTSARQAARVRLDYCDELIGRALAKIGIPRFIRRYHTAPVPKFRLPKFHTAAHNTQCQVSLQRGERPYTITSTLFFAPVPALALVPAAAHVDDGSDDEGYATDDNAPVSEYPTQRHYPRRRAHPYIPLVSERRPPIINDYDPTIVLHDSLDEAGNCQPDRPRFGTEPRPGPSRAACRCYCTCASCVCIDAERVEHASAYVFVHLRALRFVLNGGVHLDSIFARVTSPTLSRWMEFAARCALAQRRRTVGSSVQMSRIPGVIAKCWGGEGRVKGERWGKESDCLFGSQVGVYS</sequence>
<dbReference type="Proteomes" id="UP001215598">
    <property type="component" value="Unassembled WGS sequence"/>
</dbReference>
<dbReference type="EMBL" id="JARKIB010000307">
    <property type="protein sequence ID" value="KAJ7715465.1"/>
    <property type="molecule type" value="Genomic_DNA"/>
</dbReference>
<proteinExistence type="predicted"/>
<keyword evidence="2" id="KW-1185">Reference proteome</keyword>
<protein>
    <submittedName>
        <fullName evidence="1">Uncharacterized protein</fullName>
    </submittedName>
</protein>
<gene>
    <name evidence="1" type="ORF">B0H16DRAFT_1477359</name>
</gene>
<organism evidence="1 2">
    <name type="scientific">Mycena metata</name>
    <dbReference type="NCBI Taxonomy" id="1033252"/>
    <lineage>
        <taxon>Eukaryota</taxon>
        <taxon>Fungi</taxon>
        <taxon>Dikarya</taxon>
        <taxon>Basidiomycota</taxon>
        <taxon>Agaricomycotina</taxon>
        <taxon>Agaricomycetes</taxon>
        <taxon>Agaricomycetidae</taxon>
        <taxon>Agaricales</taxon>
        <taxon>Marasmiineae</taxon>
        <taxon>Mycenaceae</taxon>
        <taxon>Mycena</taxon>
    </lineage>
</organism>
<accession>A0AAD7H955</accession>
<dbReference type="AlphaFoldDB" id="A0AAD7H955"/>